<accession>A0A8J7QFA2</accession>
<dbReference type="Pfam" id="PF00092">
    <property type="entry name" value="VWA"/>
    <property type="match status" value="1"/>
</dbReference>
<organism evidence="2 3">
    <name type="scientific">Acanthopleuribacter pedis</name>
    <dbReference type="NCBI Taxonomy" id="442870"/>
    <lineage>
        <taxon>Bacteria</taxon>
        <taxon>Pseudomonadati</taxon>
        <taxon>Acidobacteriota</taxon>
        <taxon>Holophagae</taxon>
        <taxon>Acanthopleuribacterales</taxon>
        <taxon>Acanthopleuribacteraceae</taxon>
        <taxon>Acanthopleuribacter</taxon>
    </lineage>
</organism>
<dbReference type="InterPro" id="IPR002035">
    <property type="entry name" value="VWF_A"/>
</dbReference>
<reference evidence="2" key="1">
    <citation type="submission" date="2021-03" db="EMBL/GenBank/DDBJ databases">
        <authorList>
            <person name="Wang G."/>
        </authorList>
    </citation>
    <scope>NUCLEOTIDE SEQUENCE</scope>
    <source>
        <strain evidence="2">KCTC 12899</strain>
    </source>
</reference>
<dbReference type="RefSeq" id="WP_207858471.1">
    <property type="nucleotide sequence ID" value="NZ_JAFREP010000007.1"/>
</dbReference>
<dbReference type="SMART" id="SM00327">
    <property type="entry name" value="VWA"/>
    <property type="match status" value="1"/>
</dbReference>
<keyword evidence="3" id="KW-1185">Reference proteome</keyword>
<dbReference type="PROSITE" id="PS50234">
    <property type="entry name" value="VWFA"/>
    <property type="match status" value="1"/>
</dbReference>
<evidence type="ECO:0000259" key="1">
    <source>
        <dbReference type="PROSITE" id="PS50234"/>
    </source>
</evidence>
<dbReference type="PANTHER" id="PTHR41248:SF1">
    <property type="entry name" value="NORD PROTEIN"/>
    <property type="match status" value="1"/>
</dbReference>
<dbReference type="AlphaFoldDB" id="A0A8J7QFA2"/>
<dbReference type="InterPro" id="IPR036465">
    <property type="entry name" value="vWFA_dom_sf"/>
</dbReference>
<dbReference type="PANTHER" id="PTHR41248">
    <property type="entry name" value="NORD PROTEIN"/>
    <property type="match status" value="1"/>
</dbReference>
<proteinExistence type="predicted"/>
<evidence type="ECO:0000313" key="2">
    <source>
        <dbReference type="EMBL" id="MBO1318770.1"/>
    </source>
</evidence>
<comment type="caution">
    <text evidence="2">The sequence shown here is derived from an EMBL/GenBank/DDBJ whole genome shotgun (WGS) entry which is preliminary data.</text>
</comment>
<dbReference type="InterPro" id="IPR051928">
    <property type="entry name" value="NorD/CobT"/>
</dbReference>
<dbReference type="Proteomes" id="UP000664417">
    <property type="component" value="Unassembled WGS sequence"/>
</dbReference>
<dbReference type="SUPFAM" id="SSF53300">
    <property type="entry name" value="vWA-like"/>
    <property type="match status" value="1"/>
</dbReference>
<feature type="domain" description="VWFA" evidence="1">
    <location>
        <begin position="432"/>
        <end position="580"/>
    </location>
</feature>
<evidence type="ECO:0000313" key="3">
    <source>
        <dbReference type="Proteomes" id="UP000664417"/>
    </source>
</evidence>
<dbReference type="EMBL" id="JAFREP010000007">
    <property type="protein sequence ID" value="MBO1318770.1"/>
    <property type="molecule type" value="Genomic_DNA"/>
</dbReference>
<name>A0A8J7QFA2_9BACT</name>
<dbReference type="Gene3D" id="3.40.50.410">
    <property type="entry name" value="von Willebrand factor, type A domain"/>
    <property type="match status" value="1"/>
</dbReference>
<sequence>MISFDWEESIFRGIHGLWKRYQSQPVPPGAVTLDQMGDRCLTLAQLVAGRPLHLRTAEKAGGIRGPVLLLPAVVDAAPTPTDNRTLYLLRSVLAGAMIRRNLIPDRPIPGMPGRVHYLFAVQRANHDLFNLFDRYQALHTRALGWELAGRPDPSELSTGSAALEKLRLRFAAGETLDEAVETARFKAWEEPVDLPAGFFLWGESLTASDLKLADQVREQETMTAAGDGTEIKAPPRDHITLTTLEKTEETPPLPIHTFEKTETLDDYSGGARPVDGADELNEHEEALQELDLRQVIRGGRETRGFYKVEIDIEGTIPDVHHVHPGEQGITYPEWFAKSRRYRHDWVTVYPTQVRATRNREAHALLNHNRGRIRHLSDQLLAHRTKHAFCRRQSHGDELDLDAVVNARADRAAGRDPGEKLYISRRKLLRDTAVTLLFDISLSSGSWIDGRRVLDVTRETVLVLGQVADNLGDTLRILAFASNTRNHCRVYEIKDWREPWRQCLGRITAVEPRGYTRIGPALRHAAAGFKRIDAHRQGLLLITDGKPTDYDRYEGNHGRDDIRMAVREARDAGIHTHALALDPKARRTLPTMFGTAGWQVLRRPGDLTDAVVTAYGRFHRT</sequence>
<gene>
    <name evidence="2" type="ORF">J3U88_09880</name>
</gene>
<protein>
    <submittedName>
        <fullName evidence="2">VWA domain-containing protein</fullName>
    </submittedName>
</protein>